<dbReference type="Proteomes" id="UP001139516">
    <property type="component" value="Unassembled WGS sequence"/>
</dbReference>
<evidence type="ECO:0000313" key="2">
    <source>
        <dbReference type="EMBL" id="MCK8788014.1"/>
    </source>
</evidence>
<gene>
    <name evidence="2" type="ORF">M0638_27025</name>
</gene>
<dbReference type="RefSeq" id="WP_248670058.1">
    <property type="nucleotide sequence ID" value="NZ_JALPRX010000165.1"/>
</dbReference>
<protein>
    <submittedName>
        <fullName evidence="2">HNH endonuclease</fullName>
    </submittedName>
</protein>
<sequence>RDQTDPPITIDRITHFGSATPHVDHYVPLALGGSNDRSNLRLLHAACNLSKGARHPIEHGRSLGLLCW</sequence>
<reference evidence="2" key="1">
    <citation type="submission" date="2022-04" db="EMBL/GenBank/DDBJ databases">
        <title>Roseomonas acroporae sp. nov., isolated from coral Acropora digitifera.</title>
        <authorList>
            <person name="Sun H."/>
        </authorList>
    </citation>
    <scope>NUCLEOTIDE SEQUENCE</scope>
    <source>
        <strain evidence="2">NAR14</strain>
    </source>
</reference>
<organism evidence="2 3">
    <name type="scientific">Roseomonas acroporae</name>
    <dbReference type="NCBI Taxonomy" id="2937791"/>
    <lineage>
        <taxon>Bacteria</taxon>
        <taxon>Pseudomonadati</taxon>
        <taxon>Pseudomonadota</taxon>
        <taxon>Alphaproteobacteria</taxon>
        <taxon>Acetobacterales</taxon>
        <taxon>Roseomonadaceae</taxon>
        <taxon>Roseomonas</taxon>
    </lineage>
</organism>
<proteinExistence type="predicted"/>
<dbReference type="GO" id="GO:0008270">
    <property type="term" value="F:zinc ion binding"/>
    <property type="evidence" value="ECO:0007669"/>
    <property type="project" value="InterPro"/>
</dbReference>
<dbReference type="CDD" id="cd00085">
    <property type="entry name" value="HNHc"/>
    <property type="match status" value="1"/>
</dbReference>
<feature type="non-terminal residue" evidence="2">
    <location>
        <position position="1"/>
    </location>
</feature>
<comment type="caution">
    <text evidence="2">The sequence shown here is derived from an EMBL/GenBank/DDBJ whole genome shotgun (WGS) entry which is preliminary data.</text>
</comment>
<dbReference type="EMBL" id="JALPRX010000165">
    <property type="protein sequence ID" value="MCK8788014.1"/>
    <property type="molecule type" value="Genomic_DNA"/>
</dbReference>
<dbReference type="Pfam" id="PF01844">
    <property type="entry name" value="HNH"/>
    <property type="match status" value="1"/>
</dbReference>
<evidence type="ECO:0000313" key="3">
    <source>
        <dbReference type="Proteomes" id="UP001139516"/>
    </source>
</evidence>
<evidence type="ECO:0000259" key="1">
    <source>
        <dbReference type="Pfam" id="PF01844"/>
    </source>
</evidence>
<feature type="domain" description="HNH" evidence="1">
    <location>
        <begin position="22"/>
        <end position="54"/>
    </location>
</feature>
<dbReference type="AlphaFoldDB" id="A0A9X1YC22"/>
<dbReference type="InterPro" id="IPR002711">
    <property type="entry name" value="HNH"/>
</dbReference>
<dbReference type="Gene3D" id="1.10.30.50">
    <property type="match status" value="1"/>
</dbReference>
<accession>A0A9X1YC22</accession>
<name>A0A9X1YC22_9PROT</name>
<dbReference type="GO" id="GO:0004519">
    <property type="term" value="F:endonuclease activity"/>
    <property type="evidence" value="ECO:0007669"/>
    <property type="project" value="UniProtKB-KW"/>
</dbReference>
<dbReference type="InterPro" id="IPR003615">
    <property type="entry name" value="HNH_nuc"/>
</dbReference>
<keyword evidence="2" id="KW-0255">Endonuclease</keyword>
<keyword evidence="2" id="KW-0540">Nuclease</keyword>
<keyword evidence="2" id="KW-0378">Hydrolase</keyword>
<keyword evidence="3" id="KW-1185">Reference proteome</keyword>
<dbReference type="GO" id="GO:0003676">
    <property type="term" value="F:nucleic acid binding"/>
    <property type="evidence" value="ECO:0007669"/>
    <property type="project" value="InterPro"/>
</dbReference>